<dbReference type="KEGG" id="snan:I6N98_11215"/>
<accession>A0A7T4QYC5</accession>
<dbReference type="RefSeq" id="WP_198568453.1">
    <property type="nucleotide sequence ID" value="NZ_CP066167.1"/>
</dbReference>
<protein>
    <submittedName>
        <fullName evidence="2">VOC family protein</fullName>
    </submittedName>
</protein>
<feature type="domain" description="VOC" evidence="1">
    <location>
        <begin position="6"/>
        <end position="131"/>
    </location>
</feature>
<dbReference type="PROSITE" id="PS51819">
    <property type="entry name" value="VOC"/>
    <property type="match status" value="1"/>
</dbReference>
<sequence>MPTTLLSDSIEVGIVTDNIEQMRHFYGEVLDLEYEGELPFTGGTMHRYKLGTNIIKLVSYQTMPTKSLPGGGEAGLGIRYFSFGVADLDAAVAGWQSGGAELTVDITPFGGGVGFCFMADPDGNWIEVFGMTTAE</sequence>
<gene>
    <name evidence="2" type="ORF">I6N98_11215</name>
</gene>
<dbReference type="InterPro" id="IPR029068">
    <property type="entry name" value="Glyas_Bleomycin-R_OHBP_Dase"/>
</dbReference>
<name>A0A7T4QYC5_9GAMM</name>
<dbReference type="EMBL" id="CP066167">
    <property type="protein sequence ID" value="QQD16951.1"/>
    <property type="molecule type" value="Genomic_DNA"/>
</dbReference>
<dbReference type="Pfam" id="PF00903">
    <property type="entry name" value="Glyoxalase"/>
    <property type="match status" value="1"/>
</dbReference>
<dbReference type="InterPro" id="IPR004360">
    <property type="entry name" value="Glyas_Fos-R_dOase_dom"/>
</dbReference>
<dbReference type="InterPro" id="IPR037523">
    <property type="entry name" value="VOC_core"/>
</dbReference>
<dbReference type="Gene3D" id="3.10.180.10">
    <property type="entry name" value="2,3-Dihydroxybiphenyl 1,2-Dioxygenase, domain 1"/>
    <property type="match status" value="1"/>
</dbReference>
<organism evidence="2 3">
    <name type="scientific">Spongiibacter nanhainus</name>
    <dbReference type="NCBI Taxonomy" id="2794344"/>
    <lineage>
        <taxon>Bacteria</taxon>
        <taxon>Pseudomonadati</taxon>
        <taxon>Pseudomonadota</taxon>
        <taxon>Gammaproteobacteria</taxon>
        <taxon>Cellvibrionales</taxon>
        <taxon>Spongiibacteraceae</taxon>
        <taxon>Spongiibacter</taxon>
    </lineage>
</organism>
<evidence type="ECO:0000313" key="2">
    <source>
        <dbReference type="EMBL" id="QQD16951.1"/>
    </source>
</evidence>
<evidence type="ECO:0000259" key="1">
    <source>
        <dbReference type="PROSITE" id="PS51819"/>
    </source>
</evidence>
<dbReference type="Proteomes" id="UP000596063">
    <property type="component" value="Chromosome"/>
</dbReference>
<evidence type="ECO:0000313" key="3">
    <source>
        <dbReference type="Proteomes" id="UP000596063"/>
    </source>
</evidence>
<dbReference type="CDD" id="cd06587">
    <property type="entry name" value="VOC"/>
    <property type="match status" value="1"/>
</dbReference>
<keyword evidence="3" id="KW-1185">Reference proteome</keyword>
<reference evidence="2 3" key="1">
    <citation type="submission" date="2020-12" db="EMBL/GenBank/DDBJ databases">
        <authorList>
            <person name="Shan Y."/>
        </authorList>
    </citation>
    <scope>NUCLEOTIDE SEQUENCE [LARGE SCALE GENOMIC DNA]</scope>
    <source>
        <strain evidence="3">csc3.9</strain>
    </source>
</reference>
<dbReference type="AlphaFoldDB" id="A0A7T4QYC5"/>
<proteinExistence type="predicted"/>
<dbReference type="SUPFAM" id="SSF54593">
    <property type="entry name" value="Glyoxalase/Bleomycin resistance protein/Dihydroxybiphenyl dioxygenase"/>
    <property type="match status" value="1"/>
</dbReference>